<evidence type="ECO:0000256" key="7">
    <source>
        <dbReference type="ARBA" id="ARBA00023136"/>
    </source>
</evidence>
<comment type="subcellular location">
    <subcellularLocation>
        <location evidence="1">Cell inner membrane</location>
        <topology evidence="1">Multi-pass membrane protein</topology>
    </subcellularLocation>
</comment>
<dbReference type="Pfam" id="PF03222">
    <property type="entry name" value="Trp_Tyr_perm"/>
    <property type="match status" value="1"/>
</dbReference>
<keyword evidence="2" id="KW-0813">Transport</keyword>
<comment type="caution">
    <text evidence="10">The sequence shown here is derived from an EMBL/GenBank/DDBJ whole genome shotgun (WGS) entry which is preliminary data.</text>
</comment>
<evidence type="ECO:0000256" key="1">
    <source>
        <dbReference type="ARBA" id="ARBA00004429"/>
    </source>
</evidence>
<dbReference type="GO" id="GO:0005886">
    <property type="term" value="C:plasma membrane"/>
    <property type="evidence" value="ECO:0007669"/>
    <property type="project" value="UniProtKB-SubCell"/>
</dbReference>
<feature type="transmembrane region" description="Helical" evidence="9">
    <location>
        <begin position="159"/>
        <end position="180"/>
    </location>
</feature>
<keyword evidence="3" id="KW-1003">Cell membrane</keyword>
<evidence type="ECO:0000256" key="6">
    <source>
        <dbReference type="ARBA" id="ARBA00022989"/>
    </source>
</evidence>
<feature type="region of interest" description="Disordered" evidence="8">
    <location>
        <begin position="32"/>
        <end position="56"/>
    </location>
</feature>
<evidence type="ECO:0000256" key="2">
    <source>
        <dbReference type="ARBA" id="ARBA00022448"/>
    </source>
</evidence>
<feature type="transmembrane region" description="Helical" evidence="9">
    <location>
        <begin position="81"/>
        <end position="103"/>
    </location>
</feature>
<dbReference type="GO" id="GO:0003333">
    <property type="term" value="P:amino acid transmembrane transport"/>
    <property type="evidence" value="ECO:0007669"/>
    <property type="project" value="InterPro"/>
</dbReference>
<evidence type="ECO:0000256" key="4">
    <source>
        <dbReference type="ARBA" id="ARBA00022519"/>
    </source>
</evidence>
<keyword evidence="6 9" id="KW-1133">Transmembrane helix</keyword>
<keyword evidence="4" id="KW-0997">Cell inner membrane</keyword>
<keyword evidence="5 9" id="KW-0812">Transmembrane</keyword>
<proteinExistence type="predicted"/>
<feature type="transmembrane region" description="Helical" evidence="9">
    <location>
        <begin position="337"/>
        <end position="362"/>
    </location>
</feature>
<feature type="transmembrane region" description="Helical" evidence="9">
    <location>
        <begin position="200"/>
        <end position="218"/>
    </location>
</feature>
<dbReference type="Proteomes" id="UP001157974">
    <property type="component" value="Unassembled WGS sequence"/>
</dbReference>
<gene>
    <name evidence="10" type="ORF">NDN08_000062</name>
</gene>
<feature type="transmembrane region" description="Helical" evidence="9">
    <location>
        <begin position="393"/>
        <end position="412"/>
    </location>
</feature>
<dbReference type="PANTHER" id="PTHR32195">
    <property type="entry name" value="OS07G0662800 PROTEIN"/>
    <property type="match status" value="1"/>
</dbReference>
<evidence type="ECO:0000256" key="8">
    <source>
        <dbReference type="SAM" id="MobiDB-lite"/>
    </source>
</evidence>
<feature type="transmembrane region" description="Helical" evidence="9">
    <location>
        <begin position="262"/>
        <end position="283"/>
    </location>
</feature>
<feature type="transmembrane region" description="Helical" evidence="9">
    <location>
        <begin position="295"/>
        <end position="317"/>
    </location>
</feature>
<feature type="transmembrane region" description="Helical" evidence="9">
    <location>
        <begin position="115"/>
        <end position="138"/>
    </location>
</feature>
<evidence type="ECO:0000256" key="3">
    <source>
        <dbReference type="ARBA" id="ARBA00022475"/>
    </source>
</evidence>
<evidence type="ECO:0000313" key="10">
    <source>
        <dbReference type="EMBL" id="KAJ8900761.1"/>
    </source>
</evidence>
<name>A0AAV8UJC2_9RHOD</name>
<reference evidence="10 11" key="1">
    <citation type="journal article" date="2023" name="Nat. Commun.">
        <title>Origin of minicircular mitochondrial genomes in red algae.</title>
        <authorList>
            <person name="Lee Y."/>
            <person name="Cho C.H."/>
            <person name="Lee Y.M."/>
            <person name="Park S.I."/>
            <person name="Yang J.H."/>
            <person name="West J.A."/>
            <person name="Bhattacharya D."/>
            <person name="Yoon H.S."/>
        </authorList>
    </citation>
    <scope>NUCLEOTIDE SEQUENCE [LARGE SCALE GENOMIC DNA]</scope>
    <source>
        <strain evidence="10 11">CCMP1338</strain>
        <tissue evidence="10">Whole cell</tissue>
    </source>
</reference>
<evidence type="ECO:0000256" key="5">
    <source>
        <dbReference type="ARBA" id="ARBA00022692"/>
    </source>
</evidence>
<organism evidence="10 11">
    <name type="scientific">Rhodosorus marinus</name>
    <dbReference type="NCBI Taxonomy" id="101924"/>
    <lineage>
        <taxon>Eukaryota</taxon>
        <taxon>Rhodophyta</taxon>
        <taxon>Stylonematophyceae</taxon>
        <taxon>Stylonematales</taxon>
        <taxon>Stylonemataceae</taxon>
        <taxon>Rhodosorus</taxon>
    </lineage>
</organism>
<feature type="transmembrane region" description="Helical" evidence="9">
    <location>
        <begin position="418"/>
        <end position="438"/>
    </location>
</feature>
<dbReference type="AlphaFoldDB" id="A0AAV8UJC2"/>
<feature type="transmembrane region" description="Helical" evidence="9">
    <location>
        <begin position="230"/>
        <end position="250"/>
    </location>
</feature>
<dbReference type="PANTHER" id="PTHR32195:SF26">
    <property type="entry name" value="TRYPTOPHAN OR TYROSINE TRANSPORTER PROTEIN"/>
    <property type="match status" value="1"/>
</dbReference>
<evidence type="ECO:0008006" key="12">
    <source>
        <dbReference type="Google" id="ProtNLM"/>
    </source>
</evidence>
<protein>
    <recommendedName>
        <fullName evidence="12">Tyrosine-specific transport protein</fullName>
    </recommendedName>
</protein>
<keyword evidence="7 9" id="KW-0472">Membrane</keyword>
<sequence length="485" mass="50623">MGGVGFVTGFGEGVVRKRAVVCAKDGANPRMRVRGSSNVGGRRVRDREAEEFAGADDEQSRLYRREAKEKLPAERDATSKLIGAIALVAGTTVGAGVLALPAVTREGGFLPSTALLLGAWLYMSTTGNLIAEATAATTANTGRKEVSLLSIIELSLGKVGAFSSGAAYVGIHYALLVAYISQGGRILGEWTDSIVGGVPTWSLSLLFASAVGSLMYFASDESVEKVNNALVAGLVTLFGGLLVTVLPQAVPENLLHQDIPQAISAIPVLVLSLVFHNIVPSVVSQLDGDLKKTKTAINVGSAIPLTMFLLWNAAILGTTDASVAAYDPVEALRSGGGAISLVVSSFSLVAITTSMFGFVYGLSDFLKDLKQRLGSSGSRSEELPSPGKQVQPFLATLVPPTALALLAPDIFFEALDSAGAYGISVLFGIIPAAMVWRFRYSKERKFSNPVRPQVPGGKSVLAATGGSAAVLILSEMYQTLSPMLG</sequence>
<dbReference type="InterPro" id="IPR018227">
    <property type="entry name" value="Amino_acid_transport_2"/>
</dbReference>
<evidence type="ECO:0000313" key="11">
    <source>
        <dbReference type="Proteomes" id="UP001157974"/>
    </source>
</evidence>
<keyword evidence="11" id="KW-1185">Reference proteome</keyword>
<dbReference type="EMBL" id="JAMWBK010000013">
    <property type="protein sequence ID" value="KAJ8900761.1"/>
    <property type="molecule type" value="Genomic_DNA"/>
</dbReference>
<evidence type="ECO:0000256" key="9">
    <source>
        <dbReference type="SAM" id="Phobius"/>
    </source>
</evidence>
<dbReference type="Gene3D" id="1.20.1740.10">
    <property type="entry name" value="Amino acid/polyamine transporter I"/>
    <property type="match status" value="1"/>
</dbReference>
<accession>A0AAV8UJC2</accession>